<organism evidence="1">
    <name type="scientific">Zea mays</name>
    <name type="common">Maize</name>
    <dbReference type="NCBI Taxonomy" id="4577"/>
    <lineage>
        <taxon>Eukaryota</taxon>
        <taxon>Viridiplantae</taxon>
        <taxon>Streptophyta</taxon>
        <taxon>Embryophyta</taxon>
        <taxon>Tracheophyta</taxon>
        <taxon>Spermatophyta</taxon>
        <taxon>Magnoliopsida</taxon>
        <taxon>Liliopsida</taxon>
        <taxon>Poales</taxon>
        <taxon>Poaceae</taxon>
        <taxon>PACMAD clade</taxon>
        <taxon>Panicoideae</taxon>
        <taxon>Andropogonodae</taxon>
        <taxon>Andropogoneae</taxon>
        <taxon>Tripsacinae</taxon>
        <taxon>Zea</taxon>
    </lineage>
</organism>
<dbReference type="KEGG" id="zma:100857071"/>
<accession>B4FLM5</accession>
<dbReference type="RefSeq" id="XP_008651824.1">
    <property type="nucleotide sequence ID" value="XM_008653602.3"/>
</dbReference>
<dbReference type="AlphaFoldDB" id="B4FLM5"/>
<dbReference type="RefSeq" id="NP_001241854.1">
    <property type="nucleotide sequence ID" value="NM_001254925.1"/>
</dbReference>
<name>B4FLM5_MAIZE</name>
<protein>
    <submittedName>
        <fullName evidence="1">Uncharacterized protein</fullName>
    </submittedName>
</protein>
<dbReference type="GeneID" id="100857071"/>
<reference evidence="1" key="1">
    <citation type="journal article" date="2009" name="PLoS Genet.">
        <title>Sequencing, mapping, and analysis of 27,455 maize full-length cDNAs.</title>
        <authorList>
            <person name="Soderlund C."/>
            <person name="Descour A."/>
            <person name="Kudrna D."/>
            <person name="Bomhoff M."/>
            <person name="Boyd L."/>
            <person name="Currie J."/>
            <person name="Angelova A."/>
            <person name="Collura K."/>
            <person name="Wissotski M."/>
            <person name="Ashley E."/>
            <person name="Morrow D."/>
            <person name="Fernandes J."/>
            <person name="Walbot V."/>
            <person name="Yu Y."/>
        </authorList>
    </citation>
    <scope>NUCLEOTIDE SEQUENCE</scope>
    <source>
        <strain evidence="1">B73</strain>
    </source>
</reference>
<dbReference type="EMBL" id="BT038013">
    <property type="protein sequence ID" value="ACF83018.1"/>
    <property type="molecule type" value="mRNA"/>
</dbReference>
<evidence type="ECO:0000313" key="1">
    <source>
        <dbReference type="EMBL" id="ACF83018.1"/>
    </source>
</evidence>
<proteinExistence type="evidence at transcript level"/>
<sequence>MGSNHASQLLATAINPCRMPPARYITQPHRRCPFSQHAVVGSRCCYLHPSHSPCSTKMPPRSLTSGGCTLVVAAPCPSTRSPSVSPLAQQPRRLRALSARCFVKPVDSTPSTLAGCLLFLRSPIRDVVETRGPRDDDRDSDVVPPTRCSRWTTQERMDITSGCSPSEYLPQQTLSKC</sequence>